<gene>
    <name evidence="2" type="ORF">PXX05_12545</name>
</gene>
<evidence type="ECO:0008006" key="4">
    <source>
        <dbReference type="Google" id="ProtNLM"/>
    </source>
</evidence>
<sequence>MPLENELLISEEPPSYNSVLAAFTQKDAAKENWLEEENALLKNELELLREESANEIARLRKFNSHLSQKQIALKEHIRLLDEQLLYAKEREQETKTCLTTLNENYVLLQRKNERLLNWLDLLVIEEERSLRNLETTYLEAAASCAISLNEHPEVIALRSKMQELENNLQKQQGQISTEVEKQVSEKAQSIQENILELFNKLIHGDAFTKIVSNLEVKFATIIQQEQEAFSAEFAGKIPVPDPLTQQYLDEKTKKLVALEQIHSDEKTSQFYNTSYMVLWAKITGFISVFSQLVEKKAGTGEKLVDLSSSLIGGLIGSVPVIGPLLDTIASFSLKEVGGAVLEHFEEKRNQNVLTILRNPEHAKKVAELFARSLTFRYQAEIQTWDSETINRAATAYSNQVYELTLGNKIKECQTDEPEKKIEIFLGALKEISEKDICYEVIPEKNNGAGLRTPSPSPKSKLRMSEKSVETTVHEGIKTLRDKMGKTAYLTQHTTVQLKGVKRLNSDLQQVVVKQQEQIKQLQSEVVELKKDRKTHDEEIGSLKSQLSGLQTIVADWLTVPIDTLVKLPEKNSIKDKFKLFNRRGSEERGVKLSSSNGAQGPK</sequence>
<accession>A0ABY8AR69</accession>
<feature type="coiled-coil region" evidence="1">
    <location>
        <begin position="154"/>
        <end position="181"/>
    </location>
</feature>
<organism evidence="2 3">
    <name type="scientific">Legionella cardiaca</name>
    <dbReference type="NCBI Taxonomy" id="1071983"/>
    <lineage>
        <taxon>Bacteria</taxon>
        <taxon>Pseudomonadati</taxon>
        <taxon>Pseudomonadota</taxon>
        <taxon>Gammaproteobacteria</taxon>
        <taxon>Legionellales</taxon>
        <taxon>Legionellaceae</taxon>
        <taxon>Legionella</taxon>
    </lineage>
</organism>
<proteinExistence type="predicted"/>
<dbReference type="RefSeq" id="WP_275088532.1">
    <property type="nucleotide sequence ID" value="NZ_CP119078.1"/>
</dbReference>
<evidence type="ECO:0000313" key="3">
    <source>
        <dbReference type="Proteomes" id="UP001222087"/>
    </source>
</evidence>
<dbReference type="Proteomes" id="UP001222087">
    <property type="component" value="Chromosome"/>
</dbReference>
<feature type="coiled-coil region" evidence="1">
    <location>
        <begin position="504"/>
        <end position="545"/>
    </location>
</feature>
<name>A0ABY8AR69_9GAMM</name>
<reference evidence="2 3" key="1">
    <citation type="submission" date="2023-02" db="EMBL/GenBank/DDBJ databases">
        <title>Genome Sequence of L. cardiaca H63T.</title>
        <authorList>
            <person name="Lopez A.E."/>
            <person name="Cianciotto N.P."/>
        </authorList>
    </citation>
    <scope>NUCLEOTIDE SEQUENCE [LARGE SCALE GENOMIC DNA]</scope>
    <source>
        <strain evidence="2 3">H63</strain>
    </source>
</reference>
<evidence type="ECO:0000256" key="1">
    <source>
        <dbReference type="SAM" id="Coils"/>
    </source>
</evidence>
<keyword evidence="1" id="KW-0175">Coiled coil</keyword>
<protein>
    <recommendedName>
        <fullName evidence="4">Substrate of the Dot/Icm secretion system</fullName>
    </recommendedName>
</protein>
<dbReference type="EMBL" id="CP119078">
    <property type="protein sequence ID" value="WED42716.1"/>
    <property type="molecule type" value="Genomic_DNA"/>
</dbReference>
<evidence type="ECO:0000313" key="2">
    <source>
        <dbReference type="EMBL" id="WED42716.1"/>
    </source>
</evidence>
<feature type="coiled-coil region" evidence="1">
    <location>
        <begin position="31"/>
        <end position="58"/>
    </location>
</feature>
<keyword evidence="3" id="KW-1185">Reference proteome</keyword>